<accession>A0ABU1JJF2</accession>
<dbReference type="PANTHER" id="PTHR48081:SF33">
    <property type="entry name" value="KYNURENINE FORMAMIDASE"/>
    <property type="match status" value="1"/>
</dbReference>
<dbReference type="EMBL" id="JAVDPW010000002">
    <property type="protein sequence ID" value="MDR6288745.1"/>
    <property type="molecule type" value="Genomic_DNA"/>
</dbReference>
<evidence type="ECO:0000313" key="4">
    <source>
        <dbReference type="Proteomes" id="UP001262410"/>
    </source>
</evidence>
<dbReference type="SUPFAM" id="SSF53474">
    <property type="entry name" value="alpha/beta-Hydrolases"/>
    <property type="match status" value="1"/>
</dbReference>
<dbReference type="InterPro" id="IPR050300">
    <property type="entry name" value="GDXG_lipolytic_enzyme"/>
</dbReference>
<comment type="caution">
    <text evidence="3">The sequence shown here is derived from an EMBL/GenBank/DDBJ whole genome shotgun (WGS) entry which is preliminary data.</text>
</comment>
<name>A0ABU1JJF2_9PROT</name>
<dbReference type="InterPro" id="IPR029058">
    <property type="entry name" value="AB_hydrolase_fold"/>
</dbReference>
<keyword evidence="4" id="KW-1185">Reference proteome</keyword>
<reference evidence="3 4" key="1">
    <citation type="submission" date="2023-07" db="EMBL/GenBank/DDBJ databases">
        <title>Sorghum-associated microbial communities from plants grown in Nebraska, USA.</title>
        <authorList>
            <person name="Schachtman D."/>
        </authorList>
    </citation>
    <scope>NUCLEOTIDE SEQUENCE [LARGE SCALE GENOMIC DNA]</scope>
    <source>
        <strain evidence="3 4">584</strain>
    </source>
</reference>
<organism evidence="3 4">
    <name type="scientific">Inquilinus ginsengisoli</name>
    <dbReference type="NCBI Taxonomy" id="363840"/>
    <lineage>
        <taxon>Bacteria</taxon>
        <taxon>Pseudomonadati</taxon>
        <taxon>Pseudomonadota</taxon>
        <taxon>Alphaproteobacteria</taxon>
        <taxon>Rhodospirillales</taxon>
        <taxon>Rhodospirillaceae</taxon>
        <taxon>Inquilinus</taxon>
    </lineage>
</organism>
<dbReference type="Pfam" id="PF20434">
    <property type="entry name" value="BD-FAE"/>
    <property type="match status" value="1"/>
</dbReference>
<dbReference type="Gene3D" id="3.40.50.1820">
    <property type="entry name" value="alpha/beta hydrolase"/>
    <property type="match status" value="1"/>
</dbReference>
<keyword evidence="1 3" id="KW-0378">Hydrolase</keyword>
<feature type="domain" description="BD-FAE-like" evidence="2">
    <location>
        <begin position="51"/>
        <end position="157"/>
    </location>
</feature>
<evidence type="ECO:0000313" key="3">
    <source>
        <dbReference type="EMBL" id="MDR6288745.1"/>
    </source>
</evidence>
<dbReference type="EC" id="3.5.1.9" evidence="3"/>
<evidence type="ECO:0000256" key="1">
    <source>
        <dbReference type="ARBA" id="ARBA00022801"/>
    </source>
</evidence>
<dbReference type="RefSeq" id="WP_309792768.1">
    <property type="nucleotide sequence ID" value="NZ_JAVDPW010000002.1"/>
</dbReference>
<dbReference type="PANTHER" id="PTHR48081">
    <property type="entry name" value="AB HYDROLASE SUPERFAMILY PROTEIN C4A8.06C"/>
    <property type="match status" value="1"/>
</dbReference>
<proteinExistence type="predicted"/>
<dbReference type="GO" id="GO:0004061">
    <property type="term" value="F:arylformamidase activity"/>
    <property type="evidence" value="ECO:0007669"/>
    <property type="project" value="UniProtKB-EC"/>
</dbReference>
<evidence type="ECO:0000259" key="2">
    <source>
        <dbReference type="Pfam" id="PF20434"/>
    </source>
</evidence>
<dbReference type="Proteomes" id="UP001262410">
    <property type="component" value="Unassembled WGS sequence"/>
</dbReference>
<gene>
    <name evidence="3" type="ORF">E9232_001252</name>
</gene>
<dbReference type="InterPro" id="IPR049492">
    <property type="entry name" value="BD-FAE-like_dom"/>
</dbReference>
<protein>
    <submittedName>
        <fullName evidence="3">Arylformamidase</fullName>
        <ecNumber evidence="3">3.5.1.9</ecNumber>
    </submittedName>
</protein>
<sequence>MSEPLDPFMIRAHVPEFETHLAAYRRASEQARRTLRGVPDLAYGDHPDEKLDLYLPAEGEGSHPVHVFVHGGYWRAFSKADYAFVADAVTAQGAIAAIIDYSLMPKARMAVLVDQVRRAVAWVAANAGRWGGDPKAISASGASAGAHLASFLACRGAREDAAPAMPVRSLLLVSGIYDLGPITRSFLQPEIALTAAEVAAWSPLAATPMLGRAVDIVVGADETPPFLGQGRAFAAHLAAAGVDASFTTLPGENHMSIATALGTPGTALADRLGRTIAASRRGG</sequence>